<reference evidence="1" key="1">
    <citation type="submission" date="2020-02" db="EMBL/GenBank/DDBJ databases">
        <title>The eccDNA Replicon: A heritable, self-replicating, extra-nuclear vehicle that enables gene amplification and rapid adaptive evolution in Amaranthus palmeri.</title>
        <authorList>
            <person name="Saski C.A."/>
            <person name="Molin W.T."/>
        </authorList>
    </citation>
    <scope>NUCLEOTIDE SEQUENCE</scope>
</reference>
<name>A0A6C0T742_AMAPA</name>
<evidence type="ECO:0000313" key="1">
    <source>
        <dbReference type="EMBL" id="QIA97927.1"/>
    </source>
</evidence>
<gene>
    <name evidence="1" type="ORF">AP_R.00g000250-v1.0.a3</name>
</gene>
<dbReference type="AlphaFoldDB" id="A0A6C0T742"/>
<dbReference type="EMBL" id="MT025716">
    <property type="protein sequence ID" value="QIA97927.1"/>
    <property type="molecule type" value="Genomic_DNA"/>
</dbReference>
<accession>A0A6C0T742</accession>
<organism evidence="1">
    <name type="scientific">Amaranthus palmeri</name>
    <name type="common">Palmer's pigweed</name>
    <dbReference type="NCBI Taxonomy" id="107608"/>
    <lineage>
        <taxon>Eukaryota</taxon>
        <taxon>Viridiplantae</taxon>
        <taxon>Streptophyta</taxon>
        <taxon>Embryophyta</taxon>
        <taxon>Tracheophyta</taxon>
        <taxon>Spermatophyta</taxon>
        <taxon>Magnoliopsida</taxon>
        <taxon>eudicotyledons</taxon>
        <taxon>Gunneridae</taxon>
        <taxon>Pentapetalae</taxon>
        <taxon>Caryophyllales</taxon>
        <taxon>Amaranthaceae</taxon>
        <taxon>Amaranthus</taxon>
    </lineage>
</organism>
<dbReference type="Gene3D" id="2.40.50.140">
    <property type="entry name" value="Nucleic acid-binding proteins"/>
    <property type="match status" value="2"/>
</dbReference>
<protein>
    <submittedName>
        <fullName evidence="1">Uncharacterized protein</fullName>
    </submittedName>
</protein>
<sequence length="200" mass="22616">MKATLFEDDIDAYADLIQQNHEYFISNPTIRSVEEQYRSKSGEYQMTFNSRTTIQPTGSATQLSEPSYYTISTIPRISGFYDRFDILGIILFIGDTRTVNGAFDQKNSVSEIMITDHSSHQPLTISAWNDLSDYFKEKPIAYSIFGFTSLRVTSHKGFGLSTTMSSSIITAPTGLLPMQTCFMNANNKFYKVAFHQQSDN</sequence>
<dbReference type="InterPro" id="IPR012340">
    <property type="entry name" value="NA-bd_OB-fold"/>
</dbReference>
<proteinExistence type="predicted"/>
<dbReference type="SUPFAM" id="SSF50249">
    <property type="entry name" value="Nucleic acid-binding proteins"/>
    <property type="match status" value="2"/>
</dbReference>